<evidence type="ECO:0000313" key="1">
    <source>
        <dbReference type="EMBL" id="KAJ2889885.1"/>
    </source>
</evidence>
<accession>A0ACC1LYJ0</accession>
<organism evidence="1 2">
    <name type="scientific">Coemansia aciculifera</name>
    <dbReference type="NCBI Taxonomy" id="417176"/>
    <lineage>
        <taxon>Eukaryota</taxon>
        <taxon>Fungi</taxon>
        <taxon>Fungi incertae sedis</taxon>
        <taxon>Zoopagomycota</taxon>
        <taxon>Kickxellomycotina</taxon>
        <taxon>Kickxellomycetes</taxon>
        <taxon>Kickxellales</taxon>
        <taxon>Kickxellaceae</taxon>
        <taxon>Coemansia</taxon>
    </lineage>
</organism>
<comment type="caution">
    <text evidence="1">The sequence shown here is derived from an EMBL/GenBank/DDBJ whole genome shotgun (WGS) entry which is preliminary data.</text>
</comment>
<proteinExistence type="predicted"/>
<dbReference type="EMBL" id="JANBVB010001613">
    <property type="protein sequence ID" value="KAJ2889885.1"/>
    <property type="molecule type" value="Genomic_DNA"/>
</dbReference>
<feature type="non-terminal residue" evidence="1">
    <location>
        <position position="365"/>
    </location>
</feature>
<gene>
    <name evidence="1" type="ORF">IWW38_004442</name>
</gene>
<dbReference type="Proteomes" id="UP001139981">
    <property type="component" value="Unassembled WGS sequence"/>
</dbReference>
<evidence type="ECO:0000313" key="2">
    <source>
        <dbReference type="Proteomes" id="UP001139981"/>
    </source>
</evidence>
<name>A0ACC1LYJ0_9FUNG</name>
<sequence>MIAAVFEAGLFATASYNSPLVKIWRLAGSNGGDEELPFQYVVHSVAVHGLFWRQRTPNSEHTHNKMYSLCSLTRDGQMYVWRLVRSLSKGVCARSMVDDSVAITLTSTIDLAHAPPVEEPGSGKRRALIAANILSRPLSEFAKEVASSSATMDVDKSEPMHSNEDHDSATNLPQPASHAQQQPPSDFIYAAYSDGSMNMWEVSSGDDALTVLKPRLALQTFARETAMFLMPSQQTPCTRQLSSVMWEPSGDDMLLALADAVGHVFILSTALHSAPASADNSDGHTLQVHDLWDGHKEPIFHISVDPYSQRVATHSVEGELLIWDPVTADGKEICVSRRMALDGSLIRTIAWAPTESEFIAATNDK</sequence>
<protein>
    <submittedName>
        <fullName evidence="1">Uncharacterized protein</fullName>
    </submittedName>
</protein>
<keyword evidence="2" id="KW-1185">Reference proteome</keyword>
<reference evidence="1" key="1">
    <citation type="submission" date="2022-07" db="EMBL/GenBank/DDBJ databases">
        <title>Phylogenomic reconstructions and comparative analyses of Kickxellomycotina fungi.</title>
        <authorList>
            <person name="Reynolds N.K."/>
            <person name="Stajich J.E."/>
            <person name="Barry K."/>
            <person name="Grigoriev I.V."/>
            <person name="Crous P."/>
            <person name="Smith M.E."/>
        </authorList>
    </citation>
    <scope>NUCLEOTIDE SEQUENCE</scope>
    <source>
        <strain evidence="1">CBS 190363</strain>
    </source>
</reference>